<evidence type="ECO:0000313" key="1">
    <source>
        <dbReference type="EMBL" id="KAJ7569368.1"/>
    </source>
</evidence>
<evidence type="ECO:0000313" key="2">
    <source>
        <dbReference type="Proteomes" id="UP001162992"/>
    </source>
</evidence>
<dbReference type="EMBL" id="CM055092">
    <property type="protein sequence ID" value="KAJ7569368.1"/>
    <property type="molecule type" value="Genomic_DNA"/>
</dbReference>
<reference evidence="2" key="1">
    <citation type="journal article" date="2024" name="Proc. Natl. Acad. Sci. U.S.A.">
        <title>Extraordinary preservation of gene collinearity over three hundred million years revealed in homosporous lycophytes.</title>
        <authorList>
            <person name="Li C."/>
            <person name="Wickell D."/>
            <person name="Kuo L.Y."/>
            <person name="Chen X."/>
            <person name="Nie B."/>
            <person name="Liao X."/>
            <person name="Peng D."/>
            <person name="Ji J."/>
            <person name="Jenkins J."/>
            <person name="Williams M."/>
            <person name="Shu S."/>
            <person name="Plott C."/>
            <person name="Barry K."/>
            <person name="Rajasekar S."/>
            <person name="Grimwood J."/>
            <person name="Han X."/>
            <person name="Sun S."/>
            <person name="Hou Z."/>
            <person name="He W."/>
            <person name="Dai G."/>
            <person name="Sun C."/>
            <person name="Schmutz J."/>
            <person name="Leebens-Mack J.H."/>
            <person name="Li F.W."/>
            <person name="Wang L."/>
        </authorList>
    </citation>
    <scope>NUCLEOTIDE SEQUENCE [LARGE SCALE GENOMIC DNA]</scope>
    <source>
        <strain evidence="2">cv. PW_Plant_1</strain>
    </source>
</reference>
<gene>
    <name evidence="1" type="ORF">O6H91_01G075300</name>
</gene>
<keyword evidence="2" id="KW-1185">Reference proteome</keyword>
<proteinExistence type="predicted"/>
<sequence>MASSRIKHNKQLLLYIFLCRVLMISWGLDQGSFTITGPPRGWNSYDAFSWIITEDEFLANAQIMADKLKSSGYEYVVVDFLWYRRVAPEASFTSPGFDLIDEWGRPVPDPARWPSTAGGKGFAPIATKVHAMGLKFGIHVMRGISTAAVSNNTPILGANGGPEGGPWTAQDIALTSRPCSWMPECFVSVNTSSKGGKAFINSLYQQYASWGVDFVKHDCVFGEDDLSLDEITTVSEAIVNTGRPMVYSLSPGVLATPSMGKLVDNLVDMYRATGDDWDTWNDLESHFDVARDFAAAGLIGVPRLQGSQSWPNLDMLPLGRLTNPGSKQGPHRSTRLTPDEQKTQITLWAMARSPLMYGGDLRDIDQATLSLITNTVILDINSKSFGNAEIVQGSSIEAVPVLSLISCEQATDTKWVIRNAESAGANDYLCWSVPEVINRAGELAHCLDWTVSSKPSISLNKKRRATEVGEHFSQTGFLHLWSASGGSMCLDSLHDPQRVAPNFDKITTKLFSSCSNQGSQIWKLTSEGQLESTSNSGVCVAIDAQVNTARIWAARGIEGQYYVAFFNLGLEASNMSTSLDKLIRSQNLAHGRGLSASTAAPSCTGKDVWSNQTMVGIPNGILSAIVPSHGCKLYSLTCVSN</sequence>
<comment type="caution">
    <text evidence="1">The sequence shown here is derived from an EMBL/GenBank/DDBJ whole genome shotgun (WGS) entry which is preliminary data.</text>
</comment>
<dbReference type="Proteomes" id="UP001162992">
    <property type="component" value="Chromosome 1"/>
</dbReference>
<name>A0ACC2ES64_DIPCM</name>
<protein>
    <submittedName>
        <fullName evidence="1">Uncharacterized protein</fullName>
    </submittedName>
</protein>
<accession>A0ACC2ES64</accession>
<organism evidence="1 2">
    <name type="scientific">Diphasiastrum complanatum</name>
    <name type="common">Issler's clubmoss</name>
    <name type="synonym">Lycopodium complanatum</name>
    <dbReference type="NCBI Taxonomy" id="34168"/>
    <lineage>
        <taxon>Eukaryota</taxon>
        <taxon>Viridiplantae</taxon>
        <taxon>Streptophyta</taxon>
        <taxon>Embryophyta</taxon>
        <taxon>Tracheophyta</taxon>
        <taxon>Lycopodiopsida</taxon>
        <taxon>Lycopodiales</taxon>
        <taxon>Lycopodiaceae</taxon>
        <taxon>Lycopodioideae</taxon>
        <taxon>Diphasiastrum</taxon>
    </lineage>
</organism>